<sequence length="291" mass="33336">MKAQKCLRKGHTTILALVAEQSSEERKIDDIPIVRDYPEVFPEELPSLPPHCQVEFQIDLAPGAAPIARAPYRLAPSELQEWSTQLHDLLDQEAIKNWATPTTPTEVRQFLGLAGYHRRFIEGFSKIAQPLTTLAQKGKPYNWGDTQESAFQLTKHKLCSTPILSLPEGTYDFVAYCDASIQDLETLLVRYQMHYLHRSQESSTYFEQKELNMRQRRWVKRLNDYDCAIRYHPGKANAIADALSRKDTKPKRVRALQLTIHLGLPDQIRSAQSPERGKPTIVIHAWYGETT</sequence>
<reference evidence="1 2" key="2">
    <citation type="journal article" date="2022" name="Mol. Ecol. Resour.">
        <title>The genomes of chicory, endive, great burdock and yacon provide insights into Asteraceae paleo-polyploidization history and plant inulin production.</title>
        <authorList>
            <person name="Fan W."/>
            <person name="Wang S."/>
            <person name="Wang H."/>
            <person name="Wang A."/>
            <person name="Jiang F."/>
            <person name="Liu H."/>
            <person name="Zhao H."/>
            <person name="Xu D."/>
            <person name="Zhang Y."/>
        </authorList>
    </citation>
    <scope>NUCLEOTIDE SEQUENCE [LARGE SCALE GENOMIC DNA]</scope>
    <source>
        <strain evidence="2">cv. Yunnan</strain>
        <tissue evidence="1">Leaves</tissue>
    </source>
</reference>
<gene>
    <name evidence="1" type="ORF">L1987_18559</name>
</gene>
<organism evidence="1 2">
    <name type="scientific">Smallanthus sonchifolius</name>
    <dbReference type="NCBI Taxonomy" id="185202"/>
    <lineage>
        <taxon>Eukaryota</taxon>
        <taxon>Viridiplantae</taxon>
        <taxon>Streptophyta</taxon>
        <taxon>Embryophyta</taxon>
        <taxon>Tracheophyta</taxon>
        <taxon>Spermatophyta</taxon>
        <taxon>Magnoliopsida</taxon>
        <taxon>eudicotyledons</taxon>
        <taxon>Gunneridae</taxon>
        <taxon>Pentapetalae</taxon>
        <taxon>asterids</taxon>
        <taxon>campanulids</taxon>
        <taxon>Asterales</taxon>
        <taxon>Asteraceae</taxon>
        <taxon>Asteroideae</taxon>
        <taxon>Heliantheae alliance</taxon>
        <taxon>Millerieae</taxon>
        <taxon>Smallanthus</taxon>
    </lineage>
</organism>
<dbReference type="EMBL" id="CM042023">
    <property type="protein sequence ID" value="KAI3813824.1"/>
    <property type="molecule type" value="Genomic_DNA"/>
</dbReference>
<reference evidence="2" key="1">
    <citation type="journal article" date="2022" name="Mol. Ecol. Resour.">
        <title>The genomes of chicory, endive, great burdock and yacon provide insights into Asteraceae palaeo-polyploidization history and plant inulin production.</title>
        <authorList>
            <person name="Fan W."/>
            <person name="Wang S."/>
            <person name="Wang H."/>
            <person name="Wang A."/>
            <person name="Jiang F."/>
            <person name="Liu H."/>
            <person name="Zhao H."/>
            <person name="Xu D."/>
            <person name="Zhang Y."/>
        </authorList>
    </citation>
    <scope>NUCLEOTIDE SEQUENCE [LARGE SCALE GENOMIC DNA]</scope>
    <source>
        <strain evidence="2">cv. Yunnan</strain>
    </source>
</reference>
<comment type="caution">
    <text evidence="1">The sequence shown here is derived from an EMBL/GenBank/DDBJ whole genome shotgun (WGS) entry which is preliminary data.</text>
</comment>
<name>A0ACB9J0K1_9ASTR</name>
<evidence type="ECO:0000313" key="2">
    <source>
        <dbReference type="Proteomes" id="UP001056120"/>
    </source>
</evidence>
<protein>
    <submittedName>
        <fullName evidence="1">Uncharacterized protein</fullName>
    </submittedName>
</protein>
<accession>A0ACB9J0K1</accession>
<keyword evidence="2" id="KW-1185">Reference proteome</keyword>
<evidence type="ECO:0000313" key="1">
    <source>
        <dbReference type="EMBL" id="KAI3813824.1"/>
    </source>
</evidence>
<dbReference type="Proteomes" id="UP001056120">
    <property type="component" value="Linkage Group LG06"/>
</dbReference>
<proteinExistence type="predicted"/>